<feature type="compositionally biased region" description="Basic and acidic residues" evidence="7">
    <location>
        <begin position="113"/>
        <end position="122"/>
    </location>
</feature>
<evidence type="ECO:0000256" key="2">
    <source>
        <dbReference type="ARBA" id="ARBA00005885"/>
    </source>
</evidence>
<keyword evidence="6" id="KW-0175">Coiled coil</keyword>
<keyword evidence="4" id="KW-0493">Microtubule</keyword>
<dbReference type="AlphaFoldDB" id="A0ABD3ERV6"/>
<evidence type="ECO:0000259" key="8">
    <source>
        <dbReference type="Pfam" id="PF06886"/>
    </source>
</evidence>
<keyword evidence="5" id="KW-0206">Cytoskeleton</keyword>
<organism evidence="9 10">
    <name type="scientific">Castilleja foliolosa</name>
    <dbReference type="NCBI Taxonomy" id="1961234"/>
    <lineage>
        <taxon>Eukaryota</taxon>
        <taxon>Viridiplantae</taxon>
        <taxon>Streptophyta</taxon>
        <taxon>Embryophyta</taxon>
        <taxon>Tracheophyta</taxon>
        <taxon>Spermatophyta</taxon>
        <taxon>Magnoliopsida</taxon>
        <taxon>eudicotyledons</taxon>
        <taxon>Gunneridae</taxon>
        <taxon>Pentapetalae</taxon>
        <taxon>asterids</taxon>
        <taxon>lamiids</taxon>
        <taxon>Lamiales</taxon>
        <taxon>Orobanchaceae</taxon>
        <taxon>Pedicularideae</taxon>
        <taxon>Castillejinae</taxon>
        <taxon>Castilleja</taxon>
    </lineage>
</organism>
<dbReference type="GO" id="GO:0005874">
    <property type="term" value="C:microtubule"/>
    <property type="evidence" value="ECO:0007669"/>
    <property type="project" value="UniProtKB-KW"/>
</dbReference>
<sequence length="415" mass="45621">MDAETVIPLSGNGDIENGLHQKLPISANANGTLNGSLELEGLCENLENAIKLNDDKIPNSTQAITEKPSLPSESHSTSTNNPKELGVEESDDSKNLKPLKSIIKAKNGKPLSKGKDGKEATKPSHGNIALRTKSKSFNDNQSASVQRKLHGIPDATSSSTSGEQSEEIPEKAKLKALKKGTVSKTDDISESSPYSKPVKLGTLPAYSFSFKCNERAEKRKEFYSELEKKIQAKEAEKNNMQAKSKETQDAEIRMMRKKLGFKATPMPNFYQEPAPPKPELKKIPTTRAKSPKLGRKKSSSHTEDTKENGARPARLSLDAKLSQSKAARHADHVKKPHRQSLPRLPFEDPTNLSYEKKRTSSRKITISKETGESEVQPNSMIEETSKAADEPIENQSSIDDELLEAQEVTAEVQEA</sequence>
<comment type="similarity">
    <text evidence="2">Belongs to the TPX2 family.</text>
</comment>
<evidence type="ECO:0000313" key="10">
    <source>
        <dbReference type="Proteomes" id="UP001632038"/>
    </source>
</evidence>
<evidence type="ECO:0000256" key="4">
    <source>
        <dbReference type="ARBA" id="ARBA00022701"/>
    </source>
</evidence>
<evidence type="ECO:0000313" key="9">
    <source>
        <dbReference type="EMBL" id="KAL3655824.1"/>
    </source>
</evidence>
<dbReference type="Proteomes" id="UP001632038">
    <property type="component" value="Unassembled WGS sequence"/>
</dbReference>
<comment type="subcellular location">
    <subcellularLocation>
        <location evidence="1">Cytoplasm</location>
        <location evidence="1">Cytoskeleton</location>
    </subcellularLocation>
</comment>
<feature type="compositionally biased region" description="Basic residues" evidence="7">
    <location>
        <begin position="331"/>
        <end position="340"/>
    </location>
</feature>
<feature type="region of interest" description="Disordered" evidence="7">
    <location>
        <begin position="262"/>
        <end position="397"/>
    </location>
</feature>
<feature type="compositionally biased region" description="Polar residues" evidence="7">
    <location>
        <begin position="362"/>
        <end position="382"/>
    </location>
</feature>
<proteinExistence type="inferred from homology"/>
<dbReference type="InterPro" id="IPR044833">
    <property type="entry name" value="WDL5/6"/>
</dbReference>
<feature type="domain" description="TPX2 C-terminal" evidence="8">
    <location>
        <begin position="208"/>
        <end position="283"/>
    </location>
</feature>
<feature type="compositionally biased region" description="Polar residues" evidence="7">
    <location>
        <begin position="135"/>
        <end position="145"/>
    </location>
</feature>
<feature type="region of interest" description="Disordered" evidence="7">
    <location>
        <begin position="54"/>
        <end position="198"/>
    </location>
</feature>
<evidence type="ECO:0000256" key="6">
    <source>
        <dbReference type="SAM" id="Coils"/>
    </source>
</evidence>
<dbReference type="EMBL" id="JAVIJP010000001">
    <property type="protein sequence ID" value="KAL3655824.1"/>
    <property type="molecule type" value="Genomic_DNA"/>
</dbReference>
<reference evidence="10" key="1">
    <citation type="journal article" date="2024" name="IScience">
        <title>Strigolactones Initiate the Formation of Haustorium-like Structures in Castilleja.</title>
        <authorList>
            <person name="Buerger M."/>
            <person name="Peterson D."/>
            <person name="Chory J."/>
        </authorList>
    </citation>
    <scope>NUCLEOTIDE SEQUENCE [LARGE SCALE GENOMIC DNA]</scope>
</reference>
<gene>
    <name evidence="9" type="ORF">CASFOL_000220</name>
</gene>
<protein>
    <recommendedName>
        <fullName evidence="8">TPX2 C-terminal domain-containing protein</fullName>
    </recommendedName>
</protein>
<keyword evidence="10" id="KW-1185">Reference proteome</keyword>
<feature type="compositionally biased region" description="Polar residues" evidence="7">
    <location>
        <begin position="71"/>
        <end position="82"/>
    </location>
</feature>
<comment type="caution">
    <text evidence="9">The sequence shown here is derived from an EMBL/GenBank/DDBJ whole genome shotgun (WGS) entry which is preliminary data.</text>
</comment>
<dbReference type="InterPro" id="IPR027329">
    <property type="entry name" value="TPX2_C"/>
</dbReference>
<feature type="coiled-coil region" evidence="6">
    <location>
        <begin position="213"/>
        <end position="253"/>
    </location>
</feature>
<evidence type="ECO:0000256" key="5">
    <source>
        <dbReference type="ARBA" id="ARBA00023212"/>
    </source>
</evidence>
<evidence type="ECO:0000256" key="1">
    <source>
        <dbReference type="ARBA" id="ARBA00004245"/>
    </source>
</evidence>
<dbReference type="Pfam" id="PF06886">
    <property type="entry name" value="TPX2"/>
    <property type="match status" value="1"/>
</dbReference>
<feature type="compositionally biased region" description="Basic and acidic residues" evidence="7">
    <location>
        <begin position="300"/>
        <end position="309"/>
    </location>
</feature>
<accession>A0ABD3ERV6</accession>
<name>A0ABD3ERV6_9LAMI</name>
<keyword evidence="3" id="KW-0963">Cytoplasm</keyword>
<evidence type="ECO:0000256" key="3">
    <source>
        <dbReference type="ARBA" id="ARBA00022490"/>
    </source>
</evidence>
<feature type="compositionally biased region" description="Basic residues" evidence="7">
    <location>
        <begin position="289"/>
        <end position="299"/>
    </location>
</feature>
<dbReference type="PANTHER" id="PTHR31358:SF29">
    <property type="entry name" value="PROTEIN WVD2-LIKE 5-RELATED"/>
    <property type="match status" value="1"/>
</dbReference>
<dbReference type="PANTHER" id="PTHR31358">
    <property type="entry name" value="PROTEIN WVD2-LIKE 4"/>
    <property type="match status" value="1"/>
</dbReference>
<evidence type="ECO:0000256" key="7">
    <source>
        <dbReference type="SAM" id="MobiDB-lite"/>
    </source>
</evidence>